<dbReference type="GeneID" id="63210273"/>
<dbReference type="EMBL" id="MT658802">
    <property type="protein sequence ID" value="QNJ56713.1"/>
    <property type="molecule type" value="Genomic_DNA"/>
</dbReference>
<reference evidence="2" key="2">
    <citation type="journal article" date="2021" name="Microbiol. Resour. Announc.">
        <title>Genome Sequences of Subcluster M2 Mycobacteriophages Estes and Aziz.</title>
        <authorList>
            <person name="Fitzgerald S.K."/>
            <person name="Johnson E.H."/>
            <person name="Storz S.H.R."/>
            <person name="Ballard C."/>
            <person name="Battaglia S."/>
            <person name="Boice M."/>
            <person name="Bramwell-Butcher J."/>
            <person name="Dedinsky M."/>
            <person name="DeKlotz J."/>
            <person name="Diaz I."/>
            <person name="Engley A."/>
            <person name="Ernst L."/>
            <person name="Gonzales E."/>
            <person name="Groscost A."/>
            <person name="Grosser P."/>
            <person name="Haider A."/>
            <person name="Harrison M."/>
            <person name="Husler K."/>
            <person name="Lau J."/>
            <person name="Monlux M."/>
            <person name="Paratore J."/>
            <person name="Ruesch T."/>
            <person name="Schlesinger M."/>
            <person name="Scholes A."/>
            <person name="Poxleitner M.K."/>
            <person name="Anders K.R."/>
        </authorList>
    </citation>
    <scope>NUCLEOTIDE SEQUENCE [LARGE SCALE GENOMIC DNA]</scope>
</reference>
<organism evidence="1 2">
    <name type="scientific">Mycobacterium phage Aziz</name>
    <dbReference type="NCBI Taxonomy" id="2762281"/>
    <lineage>
        <taxon>Viruses</taxon>
        <taxon>Duplodnaviria</taxon>
        <taxon>Heunggongvirae</taxon>
        <taxon>Uroviricota</taxon>
        <taxon>Caudoviricetes</taxon>
        <taxon>Vilmaviridae</taxon>
        <taxon>Mclasvirinae</taxon>
        <taxon>Reyvirus</taxon>
        <taxon>Reyvirus aziz</taxon>
    </lineage>
</organism>
<dbReference type="Proteomes" id="UP000515890">
    <property type="component" value="Segment"/>
</dbReference>
<evidence type="ECO:0000313" key="2">
    <source>
        <dbReference type="Proteomes" id="UP000515890"/>
    </source>
</evidence>
<keyword evidence="2" id="KW-1185">Reference proteome</keyword>
<dbReference type="KEGG" id="vg:63210273"/>
<gene>
    <name evidence="1" type="primary">53</name>
    <name evidence="1" type="ORF">SEA_AZIZ_53</name>
</gene>
<accession>A0A7G8LHJ1</accession>
<proteinExistence type="predicted"/>
<name>A0A7G8LHJ1_9CAUD</name>
<dbReference type="RefSeq" id="YP_010013658.1">
    <property type="nucleotide sequence ID" value="NC_053513.1"/>
</dbReference>
<evidence type="ECO:0000313" key="1">
    <source>
        <dbReference type="EMBL" id="QNJ56713.1"/>
    </source>
</evidence>
<sequence>MSNKSKKNEPELKTIGQINPIGKGIKVTGANLGKILHLISLDAEHIESETSVAVSFEADGQLGAVTVFQRGQKFPMKRGDWIVKGSIGIYTVDGEEFDKLGLVAA</sequence>
<protein>
    <submittedName>
        <fullName evidence="1">Uncharacterized protein</fullName>
    </submittedName>
</protein>
<reference evidence="1 2" key="1">
    <citation type="submission" date="2020-06" db="EMBL/GenBank/DDBJ databases">
        <authorList>
            <person name="Ruesch T."/>
            <person name="Stepniewski C."/>
            <person name="Ballard C."/>
            <person name="Battaglia S."/>
            <person name="Diaz I."/>
            <person name="Engley A."/>
            <person name="Erickson A."/>
            <person name="Ernst L."/>
            <person name="Gonzales E."/>
            <person name="Haider A."/>
            <person name="Harrison M."/>
            <person name="Moore J."/>
            <person name="Paratore J."/>
            <person name="Rafanan A."/>
            <person name="Storz S."/>
            <person name="Poxleitner M.K."/>
            <person name="Anders K.R."/>
            <person name="Garlena R.A."/>
            <person name="Russell D.A."/>
            <person name="Pope W.H."/>
            <person name="Jacobs-Sera D."/>
            <person name="Hatfull G.F."/>
        </authorList>
    </citation>
    <scope>NUCLEOTIDE SEQUENCE [LARGE SCALE GENOMIC DNA]</scope>
</reference>